<dbReference type="PATRIC" id="fig|1125724.3.peg.322"/>
<dbReference type="Proteomes" id="UP000004863">
    <property type="component" value="Unassembled WGS sequence"/>
</dbReference>
<keyword evidence="3" id="KW-1185">Reference proteome</keyword>
<evidence type="ECO:0000313" key="2">
    <source>
        <dbReference type="EMBL" id="EID52085.1"/>
    </source>
</evidence>
<accession>I0UW32</accession>
<protein>
    <submittedName>
        <fullName evidence="2">PF03235 domain protein</fullName>
    </submittedName>
</protein>
<proteinExistence type="predicted"/>
<evidence type="ECO:0000259" key="1">
    <source>
        <dbReference type="Pfam" id="PF03235"/>
    </source>
</evidence>
<dbReference type="PANTHER" id="PTHR39639:SF1">
    <property type="entry name" value="DUF262 DOMAIN-CONTAINING PROTEIN"/>
    <property type="match status" value="1"/>
</dbReference>
<dbReference type="InterPro" id="IPR038461">
    <property type="entry name" value="Schlafen_AlbA_2_dom_sf"/>
</dbReference>
<feature type="domain" description="GmrSD restriction endonucleases N-terminal" evidence="1">
    <location>
        <begin position="15"/>
        <end position="175"/>
    </location>
</feature>
<dbReference type="OrthoDB" id="9787127at2"/>
<dbReference type="Gene3D" id="3.30.950.30">
    <property type="entry name" value="Schlafen, AAA domain"/>
    <property type="match status" value="1"/>
</dbReference>
<dbReference type="InterPro" id="IPR004919">
    <property type="entry name" value="GmrSD_N"/>
</dbReference>
<dbReference type="Pfam" id="PF03235">
    <property type="entry name" value="GmrSD_N"/>
    <property type="match status" value="1"/>
</dbReference>
<name>I0UW32_9MICC</name>
<dbReference type="PANTHER" id="PTHR39639">
    <property type="entry name" value="CHROMOSOME 16, WHOLE GENOME SHOTGUN SEQUENCE"/>
    <property type="match status" value="1"/>
</dbReference>
<dbReference type="RefSeq" id="WP_006887291.1">
    <property type="nucleotide sequence ID" value="NZ_AJJQ01000004.1"/>
</dbReference>
<organism evidence="2 3">
    <name type="scientific">Rothia aeria F0474</name>
    <dbReference type="NCBI Taxonomy" id="1125724"/>
    <lineage>
        <taxon>Bacteria</taxon>
        <taxon>Bacillati</taxon>
        <taxon>Actinomycetota</taxon>
        <taxon>Actinomycetes</taxon>
        <taxon>Micrococcales</taxon>
        <taxon>Micrococcaceae</taxon>
        <taxon>Rothia</taxon>
    </lineage>
</organism>
<evidence type="ECO:0000313" key="3">
    <source>
        <dbReference type="Proteomes" id="UP000004863"/>
    </source>
</evidence>
<sequence>MQKEKTEVGVNSESVEEIYQRYIKGQYQINRRYQRKLVWGDQEKERLIDSLCKNIPIPLILLAEIENKGNEPVGKHYEIIDGLQRMNAIISFIENRYTYKGKYFNLGASGTTTGMRDGGLEQKEPMLDLETSRAILGYRLPVSTYRSAEPQTIDEVFRRINSSGKKLSMQEVRQAGALSQFSYLVQDIAAEIRGDVTPGQKVNLSEAPKISIVQQKNAGSLGIYSRDIFWVKNKILNEKEVREESRDEELIVDLLMDMLLYPNIKPARKDTRDSAYKMEKDGTASSLESKISLLGYDDFKEQFLKVYEIIRVAAEKSEKVFLDLILPNRSKNSHSAPRHYHIIFIAIYVILYADKSILYADKRRSVDYDMLIDTLGKVYDDDIVKIQQLGGAWDRKNKESALNHMKLELTHNGAFTESEDDQSKELKENYIHFESNLRKSLMENEMLELKIGFTNLSQNPKINDGIVREICCTATAMSNTPMESSGVIYVGIADTSKDANRVKSLYNVSSYVFDDKFNIVGTRHELEHVGFDLDKLHRWFKDKAYMLELDPSYRDELIRNFKPILYKDYLVWELKVPKVSEPVLFKNEYWHRVGSSTLKIQMKDVGAFFKRFEASQE</sequence>
<dbReference type="EMBL" id="AJJQ01000004">
    <property type="protein sequence ID" value="EID52085.1"/>
    <property type="molecule type" value="Genomic_DNA"/>
</dbReference>
<gene>
    <name evidence="2" type="ORF">HMPREF1324_0919</name>
</gene>
<comment type="caution">
    <text evidence="2">The sequence shown here is derived from an EMBL/GenBank/DDBJ whole genome shotgun (WGS) entry which is preliminary data.</text>
</comment>
<reference evidence="2" key="1">
    <citation type="submission" date="2012-03" db="EMBL/GenBank/DDBJ databases">
        <authorList>
            <person name="Durkin A.S."/>
            <person name="McCorrison J."/>
            <person name="Torralba M."/>
            <person name="Gillis M."/>
            <person name="Methe B."/>
            <person name="Sutton G."/>
            <person name="Nelson K.E."/>
        </authorList>
    </citation>
    <scope>NUCLEOTIDE SEQUENCE [LARGE SCALE GENOMIC DNA]</scope>
    <source>
        <strain evidence="2">F0474</strain>
    </source>
</reference>
<dbReference type="AlphaFoldDB" id="I0UW32"/>